<dbReference type="RefSeq" id="WP_073309881.1">
    <property type="nucleotide sequence ID" value="NZ_FQWV01000006.1"/>
</dbReference>
<dbReference type="Pfam" id="PF04367">
    <property type="entry name" value="DUF502"/>
    <property type="match status" value="1"/>
</dbReference>
<feature type="compositionally biased region" description="Basic and acidic residues" evidence="1">
    <location>
        <begin position="265"/>
        <end position="288"/>
    </location>
</feature>
<reference evidence="3 4" key="1">
    <citation type="submission" date="2016-11" db="EMBL/GenBank/DDBJ databases">
        <authorList>
            <person name="Jaros S."/>
            <person name="Januszkiewicz K."/>
            <person name="Wedrychowicz H."/>
        </authorList>
    </citation>
    <scope>NUCLEOTIDE SEQUENCE [LARGE SCALE GENOMIC DNA]</scope>
    <source>
        <strain evidence="3 4">DSM 9297</strain>
    </source>
</reference>
<organism evidence="3 4">
    <name type="scientific">Halobaculum gomorrense</name>
    <dbReference type="NCBI Taxonomy" id="43928"/>
    <lineage>
        <taxon>Archaea</taxon>
        <taxon>Methanobacteriati</taxon>
        <taxon>Methanobacteriota</taxon>
        <taxon>Stenosarchaea group</taxon>
        <taxon>Halobacteria</taxon>
        <taxon>Halobacteriales</taxon>
        <taxon>Haloferacaceae</taxon>
        <taxon>Halobaculum</taxon>
    </lineage>
</organism>
<evidence type="ECO:0000256" key="1">
    <source>
        <dbReference type="SAM" id="MobiDB-lite"/>
    </source>
</evidence>
<feature type="region of interest" description="Disordered" evidence="1">
    <location>
        <begin position="254"/>
        <end position="407"/>
    </location>
</feature>
<dbReference type="EMBL" id="FQWV01000006">
    <property type="protein sequence ID" value="SHH36253.1"/>
    <property type="molecule type" value="Genomic_DNA"/>
</dbReference>
<keyword evidence="2" id="KW-1133">Transmembrane helix</keyword>
<name>A0A1M5SEA4_9EURY</name>
<keyword evidence="2" id="KW-0472">Membrane</keyword>
<keyword evidence="4" id="KW-1185">Reference proteome</keyword>
<gene>
    <name evidence="3" type="ORF">SAMN05443636_2417</name>
</gene>
<dbReference type="STRING" id="43928.SAMN05443636_2417"/>
<dbReference type="AlphaFoldDB" id="A0A1M5SEA4"/>
<feature type="transmembrane region" description="Helical" evidence="2">
    <location>
        <begin position="80"/>
        <end position="101"/>
    </location>
</feature>
<proteinExistence type="predicted"/>
<feature type="compositionally biased region" description="Basic and acidic residues" evidence="1">
    <location>
        <begin position="397"/>
        <end position="407"/>
    </location>
</feature>
<evidence type="ECO:0000313" key="4">
    <source>
        <dbReference type="Proteomes" id="UP000184357"/>
    </source>
</evidence>
<protein>
    <submittedName>
        <fullName evidence="3">Uncharacterized membrane protein</fullName>
    </submittedName>
</protein>
<dbReference type="OrthoDB" id="51558at2157"/>
<dbReference type="PANTHER" id="PTHR31876:SF26">
    <property type="entry name" value="PROTEIN LIKE COV 2"/>
    <property type="match status" value="1"/>
</dbReference>
<evidence type="ECO:0000313" key="3">
    <source>
        <dbReference type="EMBL" id="SHH36253.1"/>
    </source>
</evidence>
<accession>A0A1M5SEA4</accession>
<sequence length="407" mass="43980">MSKWSPDELTGSVVRAFRSAFVTGVAVVVPLLLSLIVLAVAGRYVYEYLDLFSTLVLDLSPEARYAFTLSGVRLSVTKEALIELLTPVVLASTILAVGLLINATRYGAIAVDYFDAAVAHVPGIGSVYESFRQMSDVMLNEDAQNFRDVKLVEFPHEGAYTLGFLTTETPEALREPTGHDRMQTLFLPLAPNPVMGGHLVHVPTDRVMDVEMTVEEGIRAVVTSGVAVADGADADGGGLSEEQLRSLSRVEYADQQLDPEANSPDVRRDDPVEAERDEAWDRQVDPARSETPTDVARRTRAQRDPPDDEVADGPGADDRQPYSLYGGTEATSTPACEAGRYEVESDETERVPERDADRPADAREGTEGRSSVGRPGRDDGGSDVPDSAERAGAGGPRDGRQENDDAE</sequence>
<evidence type="ECO:0000256" key="2">
    <source>
        <dbReference type="SAM" id="Phobius"/>
    </source>
</evidence>
<feature type="compositionally biased region" description="Basic and acidic residues" evidence="1">
    <location>
        <begin position="339"/>
        <end position="367"/>
    </location>
</feature>
<dbReference type="PANTHER" id="PTHR31876">
    <property type="entry name" value="COV-LIKE PROTEIN 1"/>
    <property type="match status" value="1"/>
</dbReference>
<dbReference type="Proteomes" id="UP000184357">
    <property type="component" value="Unassembled WGS sequence"/>
</dbReference>
<feature type="transmembrane region" description="Helical" evidence="2">
    <location>
        <begin position="21"/>
        <end position="46"/>
    </location>
</feature>
<dbReference type="InterPro" id="IPR007462">
    <property type="entry name" value="COV1-like"/>
</dbReference>
<feature type="compositionally biased region" description="Basic and acidic residues" evidence="1">
    <location>
        <begin position="295"/>
        <end position="305"/>
    </location>
</feature>
<keyword evidence="2" id="KW-0812">Transmembrane</keyword>